<feature type="domain" description="CRIB" evidence="12">
    <location>
        <begin position="600"/>
        <end position="613"/>
    </location>
</feature>
<dbReference type="GO" id="GO:0005886">
    <property type="term" value="C:plasma membrane"/>
    <property type="evidence" value="ECO:0007669"/>
    <property type="project" value="TreeGrafter"/>
</dbReference>
<comment type="similarity">
    <text evidence="2">Belongs to the protein kinase superfamily. STE Ser/Thr protein kinase family. MAP kinase kinase kinase subfamily.</text>
</comment>
<evidence type="ECO:0000256" key="3">
    <source>
        <dbReference type="ARBA" id="ARBA00022443"/>
    </source>
</evidence>
<dbReference type="AlphaFoldDB" id="A0AAF3EJJ8"/>
<evidence type="ECO:0000256" key="7">
    <source>
        <dbReference type="PROSITE-ProRule" id="PRU00192"/>
    </source>
</evidence>
<dbReference type="Proteomes" id="UP000887575">
    <property type="component" value="Unassembled WGS sequence"/>
</dbReference>
<feature type="compositionally biased region" description="Pro residues" evidence="9">
    <location>
        <begin position="1017"/>
        <end position="1026"/>
    </location>
</feature>
<feature type="domain" description="Protein kinase" evidence="11">
    <location>
        <begin position="211"/>
        <end position="501"/>
    </location>
</feature>
<dbReference type="SUPFAM" id="SSF50044">
    <property type="entry name" value="SH3-domain"/>
    <property type="match status" value="1"/>
</dbReference>
<keyword evidence="3 7" id="KW-0728">SH3 domain</keyword>
<dbReference type="PANTHER" id="PTHR24416:SF600">
    <property type="entry name" value="PDGF- AND VEGF-RECEPTOR RELATED, ISOFORM J"/>
    <property type="match status" value="1"/>
</dbReference>
<dbReference type="InterPro" id="IPR017441">
    <property type="entry name" value="Protein_kinase_ATP_BS"/>
</dbReference>
<evidence type="ECO:0000259" key="12">
    <source>
        <dbReference type="PROSITE" id="PS50108"/>
    </source>
</evidence>
<dbReference type="GO" id="GO:0043235">
    <property type="term" value="C:receptor complex"/>
    <property type="evidence" value="ECO:0007669"/>
    <property type="project" value="TreeGrafter"/>
</dbReference>
<dbReference type="InterPro" id="IPR000719">
    <property type="entry name" value="Prot_kinase_dom"/>
</dbReference>
<dbReference type="InterPro" id="IPR011009">
    <property type="entry name" value="Kinase-like_dom_sf"/>
</dbReference>
<feature type="region of interest" description="Disordered" evidence="9">
    <location>
        <begin position="1051"/>
        <end position="1104"/>
    </location>
</feature>
<dbReference type="Gene3D" id="3.30.200.20">
    <property type="entry name" value="Phosphorylase Kinase, domain 1"/>
    <property type="match status" value="1"/>
</dbReference>
<dbReference type="InterPro" id="IPR001245">
    <property type="entry name" value="Ser-Thr/Tyr_kinase_cat_dom"/>
</dbReference>
<feature type="region of interest" description="Disordered" evidence="9">
    <location>
        <begin position="1010"/>
        <end position="1033"/>
    </location>
</feature>
<dbReference type="PROSITE" id="PS00108">
    <property type="entry name" value="PROTEIN_KINASE_ST"/>
    <property type="match status" value="1"/>
</dbReference>
<evidence type="ECO:0000256" key="2">
    <source>
        <dbReference type="ARBA" id="ARBA00006529"/>
    </source>
</evidence>
<dbReference type="GO" id="GO:0004674">
    <property type="term" value="F:protein serine/threonine kinase activity"/>
    <property type="evidence" value="ECO:0007669"/>
    <property type="project" value="UniProtKB-KW"/>
</dbReference>
<feature type="region of interest" description="Disordered" evidence="9">
    <location>
        <begin position="579"/>
        <end position="601"/>
    </location>
</feature>
<evidence type="ECO:0000256" key="5">
    <source>
        <dbReference type="ARBA" id="ARBA00022741"/>
    </source>
</evidence>
<feature type="region of interest" description="Disordered" evidence="9">
    <location>
        <begin position="92"/>
        <end position="125"/>
    </location>
</feature>
<dbReference type="GO" id="GO:0006950">
    <property type="term" value="P:response to stress"/>
    <property type="evidence" value="ECO:0007669"/>
    <property type="project" value="UniProtKB-ARBA"/>
</dbReference>
<dbReference type="PROSITE" id="PS50002">
    <property type="entry name" value="SH3"/>
    <property type="match status" value="1"/>
</dbReference>
<proteinExistence type="inferred from homology"/>
<dbReference type="GO" id="GO:0004714">
    <property type="term" value="F:transmembrane receptor protein tyrosine kinase activity"/>
    <property type="evidence" value="ECO:0007669"/>
    <property type="project" value="TreeGrafter"/>
</dbReference>
<keyword evidence="4" id="KW-0418">Kinase</keyword>
<dbReference type="PROSITE" id="PS00107">
    <property type="entry name" value="PROTEIN_KINASE_ATP"/>
    <property type="match status" value="1"/>
</dbReference>
<feature type="region of interest" description="Disordered" evidence="9">
    <location>
        <begin position="767"/>
        <end position="838"/>
    </location>
</feature>
<organism evidence="13 14">
    <name type="scientific">Mesorhabditis belari</name>
    <dbReference type="NCBI Taxonomy" id="2138241"/>
    <lineage>
        <taxon>Eukaryota</taxon>
        <taxon>Metazoa</taxon>
        <taxon>Ecdysozoa</taxon>
        <taxon>Nematoda</taxon>
        <taxon>Chromadorea</taxon>
        <taxon>Rhabditida</taxon>
        <taxon>Rhabditina</taxon>
        <taxon>Rhabditomorpha</taxon>
        <taxon>Rhabditoidea</taxon>
        <taxon>Rhabditidae</taxon>
        <taxon>Mesorhabditinae</taxon>
        <taxon>Mesorhabditis</taxon>
    </lineage>
</organism>
<feature type="binding site" evidence="8">
    <location>
        <position position="242"/>
    </location>
    <ligand>
        <name>ATP</name>
        <dbReference type="ChEBI" id="CHEBI:30616"/>
    </ligand>
</feature>
<dbReference type="Pfam" id="PF14604">
    <property type="entry name" value="SH3_9"/>
    <property type="match status" value="1"/>
</dbReference>
<dbReference type="Pfam" id="PF07714">
    <property type="entry name" value="PK_Tyr_Ser-Thr"/>
    <property type="match status" value="1"/>
</dbReference>
<keyword evidence="13" id="KW-1185">Reference proteome</keyword>
<dbReference type="PANTHER" id="PTHR24416">
    <property type="entry name" value="TYROSINE-PROTEIN KINASE RECEPTOR"/>
    <property type="match status" value="1"/>
</dbReference>
<keyword evidence="4" id="KW-0808">Transferase</keyword>
<feature type="compositionally biased region" description="Low complexity" evidence="9">
    <location>
        <begin position="791"/>
        <end position="800"/>
    </location>
</feature>
<dbReference type="Gene3D" id="2.30.30.40">
    <property type="entry name" value="SH3 Domains"/>
    <property type="match status" value="1"/>
</dbReference>
<feature type="compositionally biased region" description="Low complexity" evidence="9">
    <location>
        <begin position="92"/>
        <end position="109"/>
    </location>
</feature>
<dbReference type="GO" id="GO:0007169">
    <property type="term" value="P:cell surface receptor protein tyrosine kinase signaling pathway"/>
    <property type="evidence" value="ECO:0007669"/>
    <property type="project" value="TreeGrafter"/>
</dbReference>
<dbReference type="PROSITE" id="PS50011">
    <property type="entry name" value="PROTEIN_KINASE_DOM"/>
    <property type="match status" value="1"/>
</dbReference>
<dbReference type="InterPro" id="IPR001452">
    <property type="entry name" value="SH3_domain"/>
</dbReference>
<protein>
    <submittedName>
        <fullName evidence="14">Uncharacterized protein</fullName>
    </submittedName>
</protein>
<keyword evidence="6 8" id="KW-0067">ATP-binding</keyword>
<feature type="compositionally biased region" description="Pro residues" evidence="9">
    <location>
        <begin position="1089"/>
        <end position="1098"/>
    </location>
</feature>
<dbReference type="PROSITE" id="PS50108">
    <property type="entry name" value="CRIB"/>
    <property type="match status" value="1"/>
</dbReference>
<evidence type="ECO:0000313" key="14">
    <source>
        <dbReference type="WBParaSite" id="MBELARI_LOCUS14173"/>
    </source>
</evidence>
<evidence type="ECO:0000256" key="1">
    <source>
        <dbReference type="ARBA" id="ARBA00004167"/>
    </source>
</evidence>
<evidence type="ECO:0000256" key="4">
    <source>
        <dbReference type="ARBA" id="ARBA00022527"/>
    </source>
</evidence>
<dbReference type="InterPro" id="IPR036028">
    <property type="entry name" value="SH3-like_dom_sf"/>
</dbReference>
<name>A0AAF3EJJ8_9BILA</name>
<dbReference type="InterPro" id="IPR008271">
    <property type="entry name" value="Ser/Thr_kinase_AS"/>
</dbReference>
<sequence length="1104" mass="122102">MTLVPHIRLTDPDGDSCDETVADRSPYQQRTGPLAKQKSLSCEVLHAAALASTEMVEQNGGPSTSSSSYVNIPRTTLPTLRNILVAQSWESDIPSASSGPSPISSLSTPRPSHESDCDATDNEGPPEIRFREQIESSQAGPSDVYDVLSEYKAENRDELDLRHGSVVRLITRKTGEIDWYFGEADGKKGLFPVNYVKHIGKEAPTIKANEIEELNEIGQGAFARVLKANYWKDGKRLVVALKKPKSITDKRVIEDMKREAVMLQRLCHPERHPNVVELYGICLEAPHEGLLLELCEGDTLASVYKTFSNVAVSARVLVDWGVQIAAAMKHLVEHQYVHRDLKADNVLVKERVCMCALSPTTPSTPTSSGADEFGHCRNCRGYTLDHLTLKITDFGLTREAGDKRQSVAGTEAWMAPEAYKLKEYGEASDVWSFGVVLWELLTKSIPYEGIQGIVVAYNVAERKLNLPVRPEWPQTLQAILKTCWDYEPTQRPSFIMLHQQLTEFKAMLTKEEEEQVQRVRTNILDDLENFYNDLSMEANVEKNPEHMEQFKKVYERMIGNLTHTREEKPAPMIAPQRTTLRRKEKKKQYGKTGKIDKKDIGRPQDFKHCIHVKQRTNSSSPTSSKHGLQVIYNDEPLELSSSIFGTLPRKMTDASKKAAQQNFYGILSANHETLSAQHSISSPNLNGVNQELFSPTTLSNDLHRVNAIKKKRNVEGFGIDGEFDTRLAIIGTPMKTPASKVKDKRSSQDSNSSTFFANLKHKVFGFARRHSRQDSEDKASIDGDEPHRSPRSPSESSQHSPDPRIFGNLSRGPASTTWISGKNGGGVRPRGVSTNEDDLNRVREQGTKGRGIFQPSNRTTHYLKNTVTMAQSSPIVPGKVRPSTGMKSSSPGSQLGIDDAVPTTPPQECETRFPSSKITQIHQYHITGVSPNGYEKLSKNESKLIGWNLDEKIPADGQTATTSFDMAPPAIGFRLPTQTVTTTPYTTISHYSSQLMGAAQPLNAHRASMSPLAQTPPAFPAPPPPSSFSSSSVDKAPVYISNQMYQRIDAPPTIIPRHERPATLDLPVTPGESGISTAGSSLTSAPLEYAPPPPPRPTTVPVDL</sequence>
<feature type="domain" description="SH3" evidence="10">
    <location>
        <begin position="140"/>
        <end position="201"/>
    </location>
</feature>
<evidence type="ECO:0000256" key="8">
    <source>
        <dbReference type="PROSITE-ProRule" id="PRU10141"/>
    </source>
</evidence>
<feature type="region of interest" description="Disordered" evidence="9">
    <location>
        <begin position="874"/>
        <end position="897"/>
    </location>
</feature>
<dbReference type="SUPFAM" id="SSF56112">
    <property type="entry name" value="Protein kinase-like (PK-like)"/>
    <property type="match status" value="1"/>
</dbReference>
<dbReference type="SMART" id="SM00326">
    <property type="entry name" value="SH3"/>
    <property type="match status" value="1"/>
</dbReference>
<evidence type="ECO:0000256" key="9">
    <source>
        <dbReference type="SAM" id="MobiDB-lite"/>
    </source>
</evidence>
<feature type="compositionally biased region" description="Basic and acidic residues" evidence="9">
    <location>
        <begin position="772"/>
        <end position="788"/>
    </location>
</feature>
<keyword evidence="4" id="KW-0723">Serine/threonine-protein kinase</keyword>
<evidence type="ECO:0000256" key="6">
    <source>
        <dbReference type="ARBA" id="ARBA00022840"/>
    </source>
</evidence>
<evidence type="ECO:0000259" key="10">
    <source>
        <dbReference type="PROSITE" id="PS50002"/>
    </source>
</evidence>
<comment type="subcellular location">
    <subcellularLocation>
        <location evidence="1">Membrane</location>
        <topology evidence="1">Single-pass membrane protein</topology>
    </subcellularLocation>
</comment>
<feature type="compositionally biased region" description="Polar residues" evidence="9">
    <location>
        <begin position="1074"/>
        <end position="1084"/>
    </location>
</feature>
<reference evidence="14" key="1">
    <citation type="submission" date="2024-02" db="UniProtKB">
        <authorList>
            <consortium name="WormBaseParasite"/>
        </authorList>
    </citation>
    <scope>IDENTIFICATION</scope>
</reference>
<dbReference type="InterPro" id="IPR050122">
    <property type="entry name" value="RTK"/>
</dbReference>
<dbReference type="GO" id="GO:0005524">
    <property type="term" value="F:ATP binding"/>
    <property type="evidence" value="ECO:0007669"/>
    <property type="project" value="UniProtKB-UniRule"/>
</dbReference>
<dbReference type="Gene3D" id="1.10.510.10">
    <property type="entry name" value="Transferase(Phosphotransferase) domain 1"/>
    <property type="match status" value="1"/>
</dbReference>
<accession>A0AAF3EJJ8</accession>
<keyword evidence="5 8" id="KW-0547">Nucleotide-binding</keyword>
<evidence type="ECO:0000259" key="11">
    <source>
        <dbReference type="PROSITE" id="PS50011"/>
    </source>
</evidence>
<dbReference type="SMART" id="SM00220">
    <property type="entry name" value="S_TKc"/>
    <property type="match status" value="1"/>
</dbReference>
<evidence type="ECO:0000313" key="13">
    <source>
        <dbReference type="Proteomes" id="UP000887575"/>
    </source>
</evidence>
<feature type="compositionally biased region" description="Basic residues" evidence="9">
    <location>
        <begin position="579"/>
        <end position="589"/>
    </location>
</feature>
<dbReference type="WBParaSite" id="MBELARI_LOCUS14173">
    <property type="protein sequence ID" value="MBELARI_LOCUS14173"/>
    <property type="gene ID" value="MBELARI_LOCUS14173"/>
</dbReference>
<dbReference type="InterPro" id="IPR000095">
    <property type="entry name" value="CRIB_dom"/>
</dbReference>